<dbReference type="AlphaFoldDB" id="A0A4C1WGQ2"/>
<dbReference type="Proteomes" id="UP000299102">
    <property type="component" value="Unassembled WGS sequence"/>
</dbReference>
<evidence type="ECO:0000313" key="3">
    <source>
        <dbReference type="Proteomes" id="UP000299102"/>
    </source>
</evidence>
<keyword evidence="3" id="KW-1185">Reference proteome</keyword>
<proteinExistence type="predicted"/>
<organism evidence="2 3">
    <name type="scientific">Eumeta variegata</name>
    <name type="common">Bagworm moth</name>
    <name type="synonym">Eumeta japonica</name>
    <dbReference type="NCBI Taxonomy" id="151549"/>
    <lineage>
        <taxon>Eukaryota</taxon>
        <taxon>Metazoa</taxon>
        <taxon>Ecdysozoa</taxon>
        <taxon>Arthropoda</taxon>
        <taxon>Hexapoda</taxon>
        <taxon>Insecta</taxon>
        <taxon>Pterygota</taxon>
        <taxon>Neoptera</taxon>
        <taxon>Endopterygota</taxon>
        <taxon>Lepidoptera</taxon>
        <taxon>Glossata</taxon>
        <taxon>Ditrysia</taxon>
        <taxon>Tineoidea</taxon>
        <taxon>Psychidae</taxon>
        <taxon>Oiketicinae</taxon>
        <taxon>Eumeta</taxon>
    </lineage>
</organism>
<accession>A0A4C1WGQ2</accession>
<evidence type="ECO:0000313" key="2">
    <source>
        <dbReference type="EMBL" id="GBP49682.1"/>
    </source>
</evidence>
<protein>
    <submittedName>
        <fullName evidence="2">Uncharacterized protein</fullName>
    </submittedName>
</protein>
<sequence length="149" mass="16461">MKSRSRLAHISLAGGEKRGPMRRAIARRKKRVAARANYTPLMAYGPASPNDTRNLTFFKHFRNSIHIEIKFQEQNKKGKVAAFQTPARAQRRGRPRASGAQLPRRSHAGGRHIERLGLLALHAAGLVRVGPLTTAIISAVMRSGTDVHT</sequence>
<feature type="region of interest" description="Disordered" evidence="1">
    <location>
        <begin position="85"/>
        <end position="108"/>
    </location>
</feature>
<name>A0A4C1WGQ2_EUMVA</name>
<dbReference type="EMBL" id="BGZK01000550">
    <property type="protein sequence ID" value="GBP49682.1"/>
    <property type="molecule type" value="Genomic_DNA"/>
</dbReference>
<reference evidence="2 3" key="1">
    <citation type="journal article" date="2019" name="Commun. Biol.">
        <title>The bagworm genome reveals a unique fibroin gene that provides high tensile strength.</title>
        <authorList>
            <person name="Kono N."/>
            <person name="Nakamura H."/>
            <person name="Ohtoshi R."/>
            <person name="Tomita M."/>
            <person name="Numata K."/>
            <person name="Arakawa K."/>
        </authorList>
    </citation>
    <scope>NUCLEOTIDE SEQUENCE [LARGE SCALE GENOMIC DNA]</scope>
</reference>
<feature type="region of interest" description="Disordered" evidence="1">
    <location>
        <begin position="1"/>
        <end position="22"/>
    </location>
</feature>
<evidence type="ECO:0000256" key="1">
    <source>
        <dbReference type="SAM" id="MobiDB-lite"/>
    </source>
</evidence>
<gene>
    <name evidence="2" type="ORF">EVAR_33316_1</name>
</gene>
<comment type="caution">
    <text evidence="2">The sequence shown here is derived from an EMBL/GenBank/DDBJ whole genome shotgun (WGS) entry which is preliminary data.</text>
</comment>